<sequence length="179" mass="20115">MVDASNYSAAEQLRDGRAVEIRAQRPTDLEGLRNALRRMSEETIVRRFFAPRRSFTPQEVASFIDIDFSRHVALVADLLLEGRPQIVGAGRYIVSSPETAEVAFAIDDDFQHRGLGTLLIKHLVLIARARGLRQFVAEMLPENTAMLGLMRKSGLELTTHRDHGVLRAHAQLRRAVPHL</sequence>
<dbReference type="Gene3D" id="3.40.630.30">
    <property type="match status" value="1"/>
</dbReference>
<feature type="domain" description="N-acetyltransferase" evidence="1">
    <location>
        <begin position="19"/>
        <end position="177"/>
    </location>
</feature>
<evidence type="ECO:0000313" key="3">
    <source>
        <dbReference type="Proteomes" id="UP000070433"/>
    </source>
</evidence>
<dbReference type="Proteomes" id="UP000070433">
    <property type="component" value="Chromosome"/>
</dbReference>
<dbReference type="EMBL" id="CP010951">
    <property type="protein sequence ID" value="AMO23765.1"/>
    <property type="molecule type" value="Genomic_DNA"/>
</dbReference>
<dbReference type="Pfam" id="PF13302">
    <property type="entry name" value="Acetyltransf_3"/>
    <property type="match status" value="1"/>
</dbReference>
<dbReference type="InterPro" id="IPR000182">
    <property type="entry name" value="GNAT_dom"/>
</dbReference>
<accession>A0A127JV34</accession>
<dbReference type="PROSITE" id="PS51186">
    <property type="entry name" value="GNAT"/>
    <property type="match status" value="1"/>
</dbReference>
<dbReference type="OrthoDB" id="9807426at2"/>
<name>A0A127JV34_9BURK</name>
<dbReference type="CDD" id="cd04301">
    <property type="entry name" value="NAT_SF"/>
    <property type="match status" value="1"/>
</dbReference>
<dbReference type="GO" id="GO:0016747">
    <property type="term" value="F:acyltransferase activity, transferring groups other than amino-acyl groups"/>
    <property type="evidence" value="ECO:0007669"/>
    <property type="project" value="InterPro"/>
</dbReference>
<proteinExistence type="predicted"/>
<dbReference type="InterPro" id="IPR016181">
    <property type="entry name" value="Acyl_CoA_acyltransferase"/>
</dbReference>
<organism evidence="2 3">
    <name type="scientific">Ramlibacter tataouinensis</name>
    <dbReference type="NCBI Taxonomy" id="94132"/>
    <lineage>
        <taxon>Bacteria</taxon>
        <taxon>Pseudomonadati</taxon>
        <taxon>Pseudomonadota</taxon>
        <taxon>Betaproteobacteria</taxon>
        <taxon>Burkholderiales</taxon>
        <taxon>Comamonadaceae</taxon>
        <taxon>Ramlibacter</taxon>
    </lineage>
</organism>
<evidence type="ECO:0000313" key="2">
    <source>
        <dbReference type="EMBL" id="AMO23765.1"/>
    </source>
</evidence>
<gene>
    <name evidence="2" type="ORF">UC35_13900</name>
</gene>
<protein>
    <recommendedName>
        <fullName evidence="1">N-acetyltransferase domain-containing protein</fullName>
    </recommendedName>
</protein>
<keyword evidence="3" id="KW-1185">Reference proteome</keyword>
<dbReference type="AlphaFoldDB" id="A0A127JV34"/>
<evidence type="ECO:0000259" key="1">
    <source>
        <dbReference type="PROSITE" id="PS51186"/>
    </source>
</evidence>
<dbReference type="SUPFAM" id="SSF55729">
    <property type="entry name" value="Acyl-CoA N-acyltransferases (Nat)"/>
    <property type="match status" value="1"/>
</dbReference>
<reference evidence="2 3" key="1">
    <citation type="journal article" date="2014" name="Int. J. Syst. Evol. Microbiol.">
        <title>Ramlibacter solisilvae sp. nov., isolated from forest soil, and emended description of the genus Ramlibacter.</title>
        <authorList>
            <person name="Lee H.J."/>
            <person name="Lee S.H."/>
            <person name="Lee S.S."/>
            <person name="Lee J.S."/>
            <person name="Kim Y."/>
            <person name="Kim S.C."/>
            <person name="Jeon C.O."/>
        </authorList>
    </citation>
    <scope>NUCLEOTIDE SEQUENCE [LARGE SCALE GENOMIC DNA]</scope>
    <source>
        <strain evidence="2 3">5-10</strain>
    </source>
</reference>